<feature type="compositionally biased region" description="Low complexity" evidence="6">
    <location>
        <begin position="86"/>
        <end position="102"/>
    </location>
</feature>
<dbReference type="GO" id="GO:0033615">
    <property type="term" value="P:mitochondrial proton-transporting ATP synthase complex assembly"/>
    <property type="evidence" value="ECO:0007669"/>
    <property type="project" value="TreeGrafter"/>
</dbReference>
<dbReference type="InterPro" id="IPR023335">
    <property type="entry name" value="ATP12_ortho_dom_sf"/>
</dbReference>
<keyword evidence="3" id="KW-0809">Transit peptide</keyword>
<keyword evidence="5" id="KW-0143">Chaperone</keyword>
<dbReference type="AlphaFoldDB" id="A0AA38R5N3"/>
<dbReference type="Proteomes" id="UP001174691">
    <property type="component" value="Unassembled WGS sequence"/>
</dbReference>
<evidence type="ECO:0000256" key="6">
    <source>
        <dbReference type="SAM" id="MobiDB-lite"/>
    </source>
</evidence>
<name>A0AA38R5N3_9PEZI</name>
<organism evidence="7 8">
    <name type="scientific">Coniochaeta hoffmannii</name>
    <dbReference type="NCBI Taxonomy" id="91930"/>
    <lineage>
        <taxon>Eukaryota</taxon>
        <taxon>Fungi</taxon>
        <taxon>Dikarya</taxon>
        <taxon>Ascomycota</taxon>
        <taxon>Pezizomycotina</taxon>
        <taxon>Sordariomycetes</taxon>
        <taxon>Sordariomycetidae</taxon>
        <taxon>Coniochaetales</taxon>
        <taxon>Coniochaetaceae</taxon>
        <taxon>Coniochaeta</taxon>
    </lineage>
</organism>
<reference evidence="7" key="1">
    <citation type="submission" date="2022-07" db="EMBL/GenBank/DDBJ databases">
        <title>Fungi with potential for degradation of polypropylene.</title>
        <authorList>
            <person name="Gostincar C."/>
        </authorList>
    </citation>
    <scope>NUCLEOTIDE SEQUENCE</scope>
    <source>
        <strain evidence="7">EXF-13287</strain>
    </source>
</reference>
<dbReference type="SUPFAM" id="SSF160909">
    <property type="entry name" value="ATP12-like"/>
    <property type="match status" value="1"/>
</dbReference>
<evidence type="ECO:0000256" key="2">
    <source>
        <dbReference type="ARBA" id="ARBA00008231"/>
    </source>
</evidence>
<evidence type="ECO:0000313" key="7">
    <source>
        <dbReference type="EMBL" id="KAJ9134520.1"/>
    </source>
</evidence>
<dbReference type="GO" id="GO:0005739">
    <property type="term" value="C:mitochondrion"/>
    <property type="evidence" value="ECO:0007669"/>
    <property type="project" value="UniProtKB-SubCell"/>
</dbReference>
<evidence type="ECO:0000256" key="3">
    <source>
        <dbReference type="ARBA" id="ARBA00022946"/>
    </source>
</evidence>
<dbReference type="PANTHER" id="PTHR21013">
    <property type="entry name" value="ATP SYNTHASE MITOCHONDRIAL F1 COMPLEX ASSEMBLY FACTOR 2/ATP12 PROTEIN, MITOCHONDRIAL PRECURSOR"/>
    <property type="match status" value="1"/>
</dbReference>
<evidence type="ECO:0000256" key="1">
    <source>
        <dbReference type="ARBA" id="ARBA00004173"/>
    </source>
</evidence>
<accession>A0AA38R5N3</accession>
<protein>
    <submittedName>
        <fullName evidence="7">ATP12-domain-containing protein</fullName>
    </submittedName>
</protein>
<dbReference type="InterPro" id="IPR042272">
    <property type="entry name" value="ATP12_ATP_synth-F1-assembly_N"/>
</dbReference>
<evidence type="ECO:0000256" key="4">
    <source>
        <dbReference type="ARBA" id="ARBA00023128"/>
    </source>
</evidence>
<evidence type="ECO:0000313" key="8">
    <source>
        <dbReference type="Proteomes" id="UP001174691"/>
    </source>
</evidence>
<dbReference type="Gene3D" id="3.30.2180.10">
    <property type="entry name" value="ATP12-like"/>
    <property type="match status" value="1"/>
</dbReference>
<feature type="compositionally biased region" description="Pro residues" evidence="6">
    <location>
        <begin position="51"/>
        <end position="60"/>
    </location>
</feature>
<comment type="similarity">
    <text evidence="2">Belongs to the ATP12 family.</text>
</comment>
<dbReference type="InterPro" id="IPR011419">
    <property type="entry name" value="ATP12_ATP_synth-F1-assembly"/>
</dbReference>
<feature type="compositionally biased region" description="Basic and acidic residues" evidence="6">
    <location>
        <begin position="74"/>
        <end position="85"/>
    </location>
</feature>
<sequence>MKPSPRISLLALRDCLSRPSSSSSSSSSFAARQIHTNPSPQADVVPVYGTGPPPEPPQPATPASDPRVARRKRQAEMLKRAKDLRAAANKSASPSSKPSSSPLKKRFWEHVHVVESDDGSGSLQISLDKRPLRHPTTKEPVRIPATKPHLAAAVALEWDLLTSAQQATKHHLIPLTSLTCRALDIGADDEASQDGIGRIRKSLTDVVMRYLDTDTLLCLAPPPDPDNPVLQSSALNDAGESLREVQERAAVETIAYLTSHVWPGVEIEPVLDGESIVPKGQKPGVREVVQGWVSGLDHFELAGLERGVLASKSLLTAARLVAEWSEGDAGVGMRVRRDQKFGVEEAAKAASIEVDWQIGRWGEVEDTHDVEKEDLRRQLGSVILLVSGTGGQ</sequence>
<keyword evidence="8" id="KW-1185">Reference proteome</keyword>
<comment type="subcellular location">
    <subcellularLocation>
        <location evidence="1">Mitochondrion</location>
    </subcellularLocation>
</comment>
<evidence type="ECO:0000256" key="5">
    <source>
        <dbReference type="ARBA" id="ARBA00023186"/>
    </source>
</evidence>
<dbReference type="PANTHER" id="PTHR21013:SF10">
    <property type="entry name" value="ATP SYNTHASE MITOCHONDRIAL F1 COMPLEX ASSEMBLY FACTOR 2"/>
    <property type="match status" value="1"/>
</dbReference>
<gene>
    <name evidence="7" type="ORF">NKR19_g8651</name>
</gene>
<dbReference type="Pfam" id="PF07542">
    <property type="entry name" value="ATP12"/>
    <property type="match status" value="1"/>
</dbReference>
<dbReference type="Gene3D" id="1.10.3580.10">
    <property type="entry name" value="ATP12 ATPase"/>
    <property type="match status" value="1"/>
</dbReference>
<dbReference type="EMBL" id="JANBVN010000182">
    <property type="protein sequence ID" value="KAJ9134520.1"/>
    <property type="molecule type" value="Genomic_DNA"/>
</dbReference>
<proteinExistence type="inferred from homology"/>
<comment type="caution">
    <text evidence="7">The sequence shown here is derived from an EMBL/GenBank/DDBJ whole genome shotgun (WGS) entry which is preliminary data.</text>
</comment>
<feature type="region of interest" description="Disordered" evidence="6">
    <location>
        <begin position="15"/>
        <end position="104"/>
    </location>
</feature>
<keyword evidence="4" id="KW-0496">Mitochondrion</keyword>